<dbReference type="Gene3D" id="3.30.200.20">
    <property type="entry name" value="Phosphorylase Kinase, domain 1"/>
    <property type="match status" value="1"/>
</dbReference>
<dbReference type="InterPro" id="IPR050117">
    <property type="entry name" value="MAPK"/>
</dbReference>
<evidence type="ECO:0000256" key="4">
    <source>
        <dbReference type="ARBA" id="ARBA00022777"/>
    </source>
</evidence>
<dbReference type="InterPro" id="IPR008271">
    <property type="entry name" value="Ser/Thr_kinase_AS"/>
</dbReference>
<protein>
    <recommendedName>
        <fullName evidence="8">Mitogen-activated protein kinase</fullName>
        <ecNumber evidence="8">2.7.11.24</ecNumber>
    </recommendedName>
</protein>
<evidence type="ECO:0000256" key="2">
    <source>
        <dbReference type="ARBA" id="ARBA00022679"/>
    </source>
</evidence>
<name>A0A6B2L7Z0_9EUKA</name>
<dbReference type="AlphaFoldDB" id="A0A6B2L7Z0"/>
<keyword evidence="4 8" id="KW-0418">Kinase</keyword>
<reference evidence="10" key="1">
    <citation type="journal article" date="2020" name="J. Eukaryot. Microbiol.">
        <title>De novo Sequencing, Assembly and Annotation of the Transcriptome for the Free-Living Testate Amoeba Arcella intermedia.</title>
        <authorList>
            <person name="Ribeiro G.M."/>
            <person name="Porfirio-Sousa A.L."/>
            <person name="Maurer-Alcala X.X."/>
            <person name="Katz L.A."/>
            <person name="Lahr D.J.G."/>
        </authorList>
    </citation>
    <scope>NUCLEOTIDE SEQUENCE</scope>
</reference>
<dbReference type="InterPro" id="IPR003527">
    <property type="entry name" value="MAP_kinase_CS"/>
</dbReference>
<dbReference type="FunFam" id="3.30.200.20:FF:000046">
    <property type="entry name" value="Mitogen-activated protein kinase"/>
    <property type="match status" value="1"/>
</dbReference>
<keyword evidence="3 6" id="KW-0547">Nucleotide-binding</keyword>
<keyword evidence="5 6" id="KW-0067">ATP-binding</keyword>
<feature type="binding site" evidence="6">
    <location>
        <position position="33"/>
    </location>
    <ligand>
        <name>ATP</name>
        <dbReference type="ChEBI" id="CHEBI:30616"/>
    </ligand>
</feature>
<dbReference type="InterPro" id="IPR011009">
    <property type="entry name" value="Kinase-like_dom_sf"/>
</dbReference>
<evidence type="ECO:0000256" key="7">
    <source>
        <dbReference type="RuleBase" id="RU000304"/>
    </source>
</evidence>
<dbReference type="GO" id="GO:0004707">
    <property type="term" value="F:MAP kinase activity"/>
    <property type="evidence" value="ECO:0007669"/>
    <property type="project" value="UniProtKB-EC"/>
</dbReference>
<dbReference type="Gene3D" id="1.10.510.10">
    <property type="entry name" value="Transferase(Phosphotransferase) domain 1"/>
    <property type="match status" value="1"/>
</dbReference>
<dbReference type="FunFam" id="1.10.510.10:FF:000013">
    <property type="entry name" value="Mitogen-activated protein kinase"/>
    <property type="match status" value="1"/>
</dbReference>
<dbReference type="Pfam" id="PF00069">
    <property type="entry name" value="Pkinase"/>
    <property type="match status" value="1"/>
</dbReference>
<proteinExistence type="inferred from homology"/>
<evidence type="ECO:0000256" key="6">
    <source>
        <dbReference type="PROSITE-ProRule" id="PRU10141"/>
    </source>
</evidence>
<dbReference type="InterPro" id="IPR000719">
    <property type="entry name" value="Prot_kinase_dom"/>
</dbReference>
<dbReference type="EMBL" id="GIBP01004107">
    <property type="protein sequence ID" value="NDV33076.1"/>
    <property type="molecule type" value="Transcribed_RNA"/>
</dbReference>
<comment type="cofactor">
    <cofactor evidence="8">
        <name>Mg(2+)</name>
        <dbReference type="ChEBI" id="CHEBI:18420"/>
    </cofactor>
</comment>
<dbReference type="SUPFAM" id="SSF56112">
    <property type="entry name" value="Protein kinase-like (PK-like)"/>
    <property type="match status" value="1"/>
</dbReference>
<dbReference type="GO" id="GO:0005524">
    <property type="term" value="F:ATP binding"/>
    <property type="evidence" value="ECO:0007669"/>
    <property type="project" value="UniProtKB-UniRule"/>
</dbReference>
<dbReference type="EC" id="2.7.11.24" evidence="8"/>
<evidence type="ECO:0000256" key="1">
    <source>
        <dbReference type="ARBA" id="ARBA00022527"/>
    </source>
</evidence>
<dbReference type="PROSITE" id="PS50011">
    <property type="entry name" value="PROTEIN_KINASE_DOM"/>
    <property type="match status" value="1"/>
</dbReference>
<dbReference type="PROSITE" id="PS01351">
    <property type="entry name" value="MAPK"/>
    <property type="match status" value="1"/>
</dbReference>
<sequence>MYYQIIKPIGRGAFGLVVSAYNRLTGQPIAIKKIYNAFTNPKDSKRTLREIKLLKHFRHENILDLRDITIPPADRSSFKEIYIITGLMETDLHQVITSNQELSDKHIQYFLYQILRGLKHIHSANVLHRDLKPSNILVNGDCSLKICDFGMARVVPTHQDTADQTSLTPQMTEYVATRWYRAPEVILSWKYYTIAIDMWSVGCIFAELFLRKPLFPGKNYMHQITQIIEIIGSPSETDLLTVHNIAARQFIQSLGNKAGVPVSNLFSNAPPAAIDLLSRMLSFNPEKRLTVQEALAHPYLAALHEPTEEPVAPPPFNFEFENANLSESEYRELIYQEIVSLNGNKMPM</sequence>
<dbReference type="InterPro" id="IPR017441">
    <property type="entry name" value="Protein_kinase_ATP_BS"/>
</dbReference>
<dbReference type="CDD" id="cd07834">
    <property type="entry name" value="STKc_MAPK"/>
    <property type="match status" value="1"/>
</dbReference>
<keyword evidence="1 7" id="KW-0723">Serine/threonine-protein kinase</keyword>
<comment type="catalytic activity">
    <reaction evidence="8">
        <text>L-threonyl-[protein] + ATP = O-phospho-L-threonyl-[protein] + ADP + H(+)</text>
        <dbReference type="Rhea" id="RHEA:46608"/>
        <dbReference type="Rhea" id="RHEA-COMP:11060"/>
        <dbReference type="Rhea" id="RHEA-COMP:11605"/>
        <dbReference type="ChEBI" id="CHEBI:15378"/>
        <dbReference type="ChEBI" id="CHEBI:30013"/>
        <dbReference type="ChEBI" id="CHEBI:30616"/>
        <dbReference type="ChEBI" id="CHEBI:61977"/>
        <dbReference type="ChEBI" id="CHEBI:456216"/>
        <dbReference type="EC" id="2.7.11.24"/>
    </reaction>
</comment>
<dbReference type="PROSITE" id="PS00108">
    <property type="entry name" value="PROTEIN_KINASE_ST"/>
    <property type="match status" value="1"/>
</dbReference>
<dbReference type="PROSITE" id="PS00107">
    <property type="entry name" value="PROTEIN_KINASE_ATP"/>
    <property type="match status" value="1"/>
</dbReference>
<evidence type="ECO:0000256" key="5">
    <source>
        <dbReference type="ARBA" id="ARBA00022840"/>
    </source>
</evidence>
<organism evidence="10">
    <name type="scientific">Arcella intermedia</name>
    <dbReference type="NCBI Taxonomy" id="1963864"/>
    <lineage>
        <taxon>Eukaryota</taxon>
        <taxon>Amoebozoa</taxon>
        <taxon>Tubulinea</taxon>
        <taxon>Elardia</taxon>
        <taxon>Arcellinida</taxon>
        <taxon>Sphaerothecina</taxon>
        <taxon>Arcellidae</taxon>
        <taxon>Arcella</taxon>
    </lineage>
</organism>
<evidence type="ECO:0000256" key="8">
    <source>
        <dbReference type="RuleBase" id="RU361165"/>
    </source>
</evidence>
<evidence type="ECO:0000259" key="9">
    <source>
        <dbReference type="PROSITE" id="PS50011"/>
    </source>
</evidence>
<evidence type="ECO:0000256" key="3">
    <source>
        <dbReference type="ARBA" id="ARBA00022741"/>
    </source>
</evidence>
<feature type="domain" description="Protein kinase" evidence="9">
    <location>
        <begin position="3"/>
        <end position="300"/>
    </location>
</feature>
<evidence type="ECO:0000313" key="10">
    <source>
        <dbReference type="EMBL" id="NDV33076.1"/>
    </source>
</evidence>
<dbReference type="PANTHER" id="PTHR24055">
    <property type="entry name" value="MITOGEN-ACTIVATED PROTEIN KINASE"/>
    <property type="match status" value="1"/>
</dbReference>
<comment type="similarity">
    <text evidence="8">Belongs to the protein kinase superfamily. Ser/Thr protein kinase family. MAP kinase subfamily.</text>
</comment>
<keyword evidence="2 8" id="KW-0808">Transferase</keyword>
<comment type="activity regulation">
    <text evidence="8">Activated by threonine and tyrosine phosphorylation.</text>
</comment>
<accession>A0A6B2L7Z0</accession>
<keyword evidence="8" id="KW-0460">Magnesium</keyword>
<dbReference type="SMART" id="SM00220">
    <property type="entry name" value="S_TKc"/>
    <property type="match status" value="1"/>
</dbReference>